<keyword evidence="10" id="KW-0677">Repeat</keyword>
<evidence type="ECO:0000256" key="3">
    <source>
        <dbReference type="ARBA" id="ARBA00004906"/>
    </source>
</evidence>
<dbReference type="RefSeq" id="XP_001485573.2">
    <property type="nucleotide sequence ID" value="XM_001485523.1"/>
</dbReference>
<dbReference type="InterPro" id="IPR001841">
    <property type="entry name" value="Znf_RING"/>
</dbReference>
<evidence type="ECO:0000256" key="7">
    <source>
        <dbReference type="ARBA" id="ARBA00022490"/>
    </source>
</evidence>
<comment type="subcellular location">
    <subcellularLocation>
        <location evidence="2">Cytoplasm</location>
        <location evidence="2">Cytosol</location>
    </subcellularLocation>
</comment>
<dbReference type="PROSITE" id="PS50089">
    <property type="entry name" value="ZF_RING_2"/>
    <property type="match status" value="1"/>
</dbReference>
<dbReference type="Pfam" id="PF22999">
    <property type="entry name" value="LTN1_E3_ligase_6th"/>
    <property type="match status" value="1"/>
</dbReference>
<dbReference type="FunCoup" id="A5DD93">
    <property type="interactions" value="594"/>
</dbReference>
<protein>
    <recommendedName>
        <fullName evidence="6 16">E3 ubiquitin-protein ligase listerin</fullName>
        <ecNumber evidence="5 16">2.3.2.27</ecNumber>
    </recommendedName>
    <alternativeName>
        <fullName evidence="16">RING-type E3 ubiquitin transferase listerin</fullName>
    </alternativeName>
</protein>
<dbReference type="InterPro" id="IPR016024">
    <property type="entry name" value="ARM-type_fold"/>
</dbReference>
<keyword evidence="11 15" id="KW-0863">Zinc-finger</keyword>
<name>A5DD93_PICGU</name>
<evidence type="ECO:0000256" key="5">
    <source>
        <dbReference type="ARBA" id="ARBA00012483"/>
    </source>
</evidence>
<comment type="function">
    <text evidence="14">E3 ubiquitin-protein ligase component of the ribosome quality control complex (RQC), a ribosome-associated complex that mediates ubiquitination and extraction of incompletely synthesized nascent chains for proteasomal degradation. Mediates ubiquitination of proteins derived from mRNAs lacking stop codons (non-stop proteins) and other translation arrest products induced by poly-lysine sequences and tandem rare codons. Ubiquitination leads to CDC48 recruitment for extraction and degradation of the incomplete translation product. May indirectly play a role in chromatin function and transcription.</text>
</comment>
<dbReference type="GO" id="GO:0005829">
    <property type="term" value="C:cytosol"/>
    <property type="evidence" value="ECO:0007669"/>
    <property type="project" value="UniProtKB-SubCell"/>
</dbReference>
<dbReference type="GO" id="GO:0016567">
    <property type="term" value="P:protein ubiquitination"/>
    <property type="evidence" value="ECO:0007669"/>
    <property type="project" value="UniProtKB-UniPathway"/>
</dbReference>
<reference evidence="18 19" key="1">
    <citation type="journal article" date="2009" name="Nature">
        <title>Evolution of pathogenicity and sexual reproduction in eight Candida genomes.</title>
        <authorList>
            <person name="Butler G."/>
            <person name="Rasmussen M.D."/>
            <person name="Lin M.F."/>
            <person name="Santos M.A."/>
            <person name="Sakthikumar S."/>
            <person name="Munro C.A."/>
            <person name="Rheinbay E."/>
            <person name="Grabherr M."/>
            <person name="Forche A."/>
            <person name="Reedy J.L."/>
            <person name="Agrafioti I."/>
            <person name="Arnaud M.B."/>
            <person name="Bates S."/>
            <person name="Brown A.J."/>
            <person name="Brunke S."/>
            <person name="Costanzo M.C."/>
            <person name="Fitzpatrick D.A."/>
            <person name="de Groot P.W."/>
            <person name="Harris D."/>
            <person name="Hoyer L.L."/>
            <person name="Hube B."/>
            <person name="Klis F.M."/>
            <person name="Kodira C."/>
            <person name="Lennard N."/>
            <person name="Logue M.E."/>
            <person name="Martin R."/>
            <person name="Neiman A.M."/>
            <person name="Nikolaou E."/>
            <person name="Quail M.A."/>
            <person name="Quinn J."/>
            <person name="Santos M.C."/>
            <person name="Schmitzberger F.F."/>
            <person name="Sherlock G."/>
            <person name="Shah P."/>
            <person name="Silverstein K.A."/>
            <person name="Skrzypek M.S."/>
            <person name="Soll D."/>
            <person name="Staggs R."/>
            <person name="Stansfield I."/>
            <person name="Stumpf M.P."/>
            <person name="Sudbery P.E."/>
            <person name="Srikantha T."/>
            <person name="Zeng Q."/>
            <person name="Berman J."/>
            <person name="Berriman M."/>
            <person name="Heitman J."/>
            <person name="Gow N.A."/>
            <person name="Lorenz M.C."/>
            <person name="Birren B.W."/>
            <person name="Kellis M."/>
            <person name="Cuomo C.A."/>
        </authorList>
    </citation>
    <scope>NUCLEOTIDE SEQUENCE [LARGE SCALE GENOMIC DNA]</scope>
    <source>
        <strain evidence="19">ATCC 6260 / CBS 566 / DSM 6381 / JCM 1539 / NBRC 10279 / NRRL Y-324</strain>
    </source>
</reference>
<dbReference type="EMBL" id="CH408156">
    <property type="protein sequence ID" value="EDK37146.2"/>
    <property type="molecule type" value="Genomic_DNA"/>
</dbReference>
<dbReference type="SUPFAM" id="SSF57850">
    <property type="entry name" value="RING/U-box"/>
    <property type="match status" value="1"/>
</dbReference>
<feature type="domain" description="RING-type" evidence="17">
    <location>
        <begin position="1559"/>
        <end position="1605"/>
    </location>
</feature>
<evidence type="ECO:0000256" key="1">
    <source>
        <dbReference type="ARBA" id="ARBA00000900"/>
    </source>
</evidence>
<dbReference type="STRING" id="294746.A5DD93"/>
<accession>A5DD93</accession>
<dbReference type="HOGENOM" id="CLU_000471_0_0_1"/>
<dbReference type="PANTHER" id="PTHR12389:SF0">
    <property type="entry name" value="E3 UBIQUITIN-PROTEIN LIGASE LISTERIN"/>
    <property type="match status" value="1"/>
</dbReference>
<comment type="catalytic activity">
    <reaction evidence="1 16">
        <text>S-ubiquitinyl-[E2 ubiquitin-conjugating enzyme]-L-cysteine + [acceptor protein]-L-lysine = [E2 ubiquitin-conjugating enzyme]-L-cysteine + N(6)-ubiquitinyl-[acceptor protein]-L-lysine.</text>
        <dbReference type="EC" id="2.3.2.27"/>
    </reaction>
</comment>
<dbReference type="eggNOG" id="KOG0803">
    <property type="taxonomic scope" value="Eukaryota"/>
</dbReference>
<keyword evidence="13 16" id="KW-0862">Zinc</keyword>
<comment type="subunit">
    <text evidence="16">Component of the ribosome quality control complex (RQC).</text>
</comment>
<evidence type="ECO:0000256" key="16">
    <source>
        <dbReference type="RuleBase" id="RU367090"/>
    </source>
</evidence>
<dbReference type="InterPro" id="IPR054476">
    <property type="entry name" value="Ltn1_N"/>
</dbReference>
<dbReference type="GO" id="GO:1990112">
    <property type="term" value="C:RQC complex"/>
    <property type="evidence" value="ECO:0007669"/>
    <property type="project" value="UniProtKB-UniRule"/>
</dbReference>
<evidence type="ECO:0000256" key="13">
    <source>
        <dbReference type="ARBA" id="ARBA00022833"/>
    </source>
</evidence>
<evidence type="ECO:0000256" key="9">
    <source>
        <dbReference type="ARBA" id="ARBA00022723"/>
    </source>
</evidence>
<dbReference type="Gene3D" id="3.30.40.10">
    <property type="entry name" value="Zinc/RING finger domain, C3HC4 (zinc finger)"/>
    <property type="match status" value="1"/>
</dbReference>
<dbReference type="VEuPathDB" id="FungiDB:PGUG_01244"/>
<dbReference type="SUPFAM" id="SSF48371">
    <property type="entry name" value="ARM repeat"/>
    <property type="match status" value="1"/>
</dbReference>
<dbReference type="GeneID" id="5127746"/>
<sequence>MSLVICSRISHRCTRTMIHFAKFSDLTIMFADSSGDDLGYNGFPVSLNYFSGLPDVSSLENSNLVVIFKSLMKKDSITKEKSLNDFSNIIDEELVKDENLIVSWLQMYPKLAIDNSRNVRMLAHSIQASILKNIGGKSFAKYLKTCLPVWLLGIYDPDKGVANAVYKGLLESFQNDSDRVNVKIWGIFKDSILKFIHTVICQELPESLSDSRYTKEEDSQAKYERVLGAAVSMLIKIISLIEKSEVAVELGDTSSEAVAKSLNSERLWDYLGSSLDKKTMNLQLFKSLLSLLKVTFSASSTFMTVIPDIKSLYKLTSKKFIKHIKLSPKSSIMYSSFILQFWDTIVTLTRFPSNSSLKIKKNFWELGGSKSMSRLTDYLRVGSCRSDPIYYTVLSHFFEAYTKVELSKDSDVRLLDLESIKDAKLVLLQILLPQLQSIPESYKRSCVDCIWKVLGLCSSEVQDNLAESTLISFAVLLRQASLEGIFSKVPTSIRETLSKELVNVGSNTLKAITSGSTDGKLDFIDQKYKLKDFVPSYTTLLSNAVKADIIGEDSLASFLQDLMNAIDNDGCDDRYAFETFVSAVKEASLVANGALKDKLTDFVQTIPSFVEPDFLDVPLDLLLYISSSNAPLFKGLKTFEAINDCFVKISMVDESKSTAVLSKVQKSSIDLSNFPDIYQYVVELTKRNDLSHEERSAVHGTMNDKSILESSLKNADFNDETSSAFIKQSTQNGHIETTIKSIKVDETNTKNLTRVLSYAWRTASEVDSSTFLKVAIASELNGLCQTTLHSVICDETQNSNYEVLAGIITNYGSGTFLDSVISTIESRFKKAAKNISIANLSMGNQLQHNALLFLGADTKNNVFELDSALLLYSKFVSVLIRNKKTSVLKIGLFLAEYVHDYFFLVSNGGPYSSRSEEYVDVRESLISAVLAICNFTYDSLLEYFNTGDSKEEVLCQLGTILDDDQQDLTFKFYAARSLGIILQNIINAQPLSVVDSAADIKFNQVLKNPYKSAVVLSSFKRFVHQSKKFDRVKNIVMSEILGVKDPSKAVSSGLVWLSLSNNFLEADGDEVGNVVPLHRLNMILGQISNWLESENAYDDSFIPLRCQIARFFTGLITIEPSVPDKLYELSCSLISDNMASASLEPSALHLRYFTLKLVKAMLNVPTSEIHFDISSLTQDVLDLFLSQEVQQYDDVVSNVPTTLCHEQCFQLLSRSKITPATIGDRVDQIEQVFTKSSSLMFQRLAARMLSDYIIKSQSDFVVEYQLSRSKIGTETDENSKAKLPDYLINAVTISEPISLLDDAEPSDAFRYLWSWLLIFDHFRDITYSIRNDYVSQLRETNLVEKLLDSIFLTVDVSSSKISRILVTEGDTKKQKIDSSKNLLPKYEVAVGHGDSAREEIEFLALHLYYLCFTFIGSYIQNWYNGIRDRSLKQSVERFSVKFVSPLVIERILQSVINSKDSLSKDENTTVKVNAVSNEIKTVFNIDEQTMEMVIKVPESYPLSSVQVNGPMRLGVKENQWKAWLLASQRIISLVNGSITEAIELFIKNVDLHFSGFEECAICYSILHQDHSLPSKVCTTCSNKFHSACLYKWFKSSGASTCPLCRSAFNFRRQVAT</sequence>
<keyword evidence="19" id="KW-1185">Reference proteome</keyword>
<dbReference type="KEGG" id="pgu:PGUG_01244"/>
<evidence type="ECO:0000256" key="8">
    <source>
        <dbReference type="ARBA" id="ARBA00022679"/>
    </source>
</evidence>
<dbReference type="Pfam" id="PF23009">
    <property type="entry name" value="UBC_like"/>
    <property type="match status" value="1"/>
</dbReference>
<dbReference type="OrthoDB" id="6108at2759"/>
<dbReference type="UniPathway" id="UPA00143"/>
<dbReference type="CDD" id="cd16491">
    <property type="entry name" value="RING-CH-C4HC3_LTN1"/>
    <property type="match status" value="1"/>
</dbReference>
<dbReference type="Proteomes" id="UP000001997">
    <property type="component" value="Unassembled WGS sequence"/>
</dbReference>
<dbReference type="GO" id="GO:0008270">
    <property type="term" value="F:zinc ion binding"/>
    <property type="evidence" value="ECO:0007669"/>
    <property type="project" value="UniProtKB-KW"/>
</dbReference>
<dbReference type="SMART" id="SM00184">
    <property type="entry name" value="RING"/>
    <property type="match status" value="1"/>
</dbReference>
<dbReference type="Pfam" id="PF13639">
    <property type="entry name" value="zf-RING_2"/>
    <property type="match status" value="1"/>
</dbReference>
<evidence type="ECO:0000259" key="17">
    <source>
        <dbReference type="PROSITE" id="PS50089"/>
    </source>
</evidence>
<dbReference type="OMA" id="NRFHGAC"/>
<dbReference type="SMART" id="SM00744">
    <property type="entry name" value="RINGv"/>
    <property type="match status" value="1"/>
</dbReference>
<comment type="similarity">
    <text evidence="4 16">Belongs to the LTN1 family.</text>
</comment>
<evidence type="ECO:0000256" key="2">
    <source>
        <dbReference type="ARBA" id="ARBA00004514"/>
    </source>
</evidence>
<dbReference type="Pfam" id="PF22958">
    <property type="entry name" value="Ltn1_1st"/>
    <property type="match status" value="1"/>
</dbReference>
<evidence type="ECO:0000256" key="12">
    <source>
        <dbReference type="ARBA" id="ARBA00022786"/>
    </source>
</evidence>
<dbReference type="InterPro" id="IPR039804">
    <property type="entry name" value="RING-CH-C4HC3_LTN1"/>
</dbReference>
<proteinExistence type="inferred from homology"/>
<dbReference type="InterPro" id="IPR011016">
    <property type="entry name" value="Znf_RING-CH"/>
</dbReference>
<dbReference type="GO" id="GO:0043023">
    <property type="term" value="F:ribosomal large subunit binding"/>
    <property type="evidence" value="ECO:0007669"/>
    <property type="project" value="TreeGrafter"/>
</dbReference>
<dbReference type="EC" id="2.3.2.27" evidence="5 16"/>
<comment type="pathway">
    <text evidence="3 16">Protein modification; protein ubiquitination.</text>
</comment>
<evidence type="ECO:0000256" key="14">
    <source>
        <dbReference type="ARBA" id="ARBA00055150"/>
    </source>
</evidence>
<gene>
    <name evidence="18" type="ORF">PGUG_01244</name>
</gene>
<evidence type="ECO:0000256" key="4">
    <source>
        <dbReference type="ARBA" id="ARBA00007997"/>
    </source>
</evidence>
<organism evidence="18 19">
    <name type="scientific">Meyerozyma guilliermondii (strain ATCC 6260 / CBS 566 / DSM 6381 / JCM 1539 / NBRC 10279 / NRRL Y-324)</name>
    <name type="common">Yeast</name>
    <name type="synonym">Candida guilliermondii</name>
    <dbReference type="NCBI Taxonomy" id="294746"/>
    <lineage>
        <taxon>Eukaryota</taxon>
        <taxon>Fungi</taxon>
        <taxon>Dikarya</taxon>
        <taxon>Ascomycota</taxon>
        <taxon>Saccharomycotina</taxon>
        <taxon>Pichiomycetes</taxon>
        <taxon>Debaryomycetaceae</taxon>
        <taxon>Meyerozyma</taxon>
    </lineage>
</organism>
<dbReference type="FunFam" id="3.30.40.10:FF:000038">
    <property type="entry name" value="E3 ubiquitin-protein ligase listerin"/>
    <property type="match status" value="1"/>
</dbReference>
<keyword evidence="12 16" id="KW-0833">Ubl conjugation pathway</keyword>
<comment type="function">
    <text evidence="16">E3 ubiquitin-protein ligase. Component of the ribosome quality control complex (RQC), a ribosome-associated complex that mediates ubiquitination and extraction of incompletely synthesized nascent chains for proteasomal degradation.</text>
</comment>
<dbReference type="PANTHER" id="PTHR12389">
    <property type="entry name" value="ZINC FINGER PROTEIN 294"/>
    <property type="match status" value="1"/>
</dbReference>
<dbReference type="GO" id="GO:0072344">
    <property type="term" value="P:rescue of stalled ribosome"/>
    <property type="evidence" value="ECO:0007669"/>
    <property type="project" value="UniProtKB-UniRule"/>
</dbReference>
<dbReference type="InterPro" id="IPR054478">
    <property type="entry name" value="LTN1_UBC"/>
</dbReference>
<dbReference type="GO" id="GO:0061630">
    <property type="term" value="F:ubiquitin protein ligase activity"/>
    <property type="evidence" value="ECO:0007669"/>
    <property type="project" value="UniProtKB-UniRule"/>
</dbReference>
<dbReference type="SMART" id="SM01197">
    <property type="entry name" value="FANCL_C"/>
    <property type="match status" value="1"/>
</dbReference>
<keyword evidence="8 16" id="KW-0808">Transferase</keyword>
<evidence type="ECO:0000313" key="19">
    <source>
        <dbReference type="Proteomes" id="UP000001997"/>
    </source>
</evidence>
<dbReference type="InterPro" id="IPR054477">
    <property type="entry name" value="LTN1_E3_ligase_6th"/>
</dbReference>
<evidence type="ECO:0000313" key="18">
    <source>
        <dbReference type="EMBL" id="EDK37146.2"/>
    </source>
</evidence>
<dbReference type="GO" id="GO:1990116">
    <property type="term" value="P:ribosome-associated ubiquitin-dependent protein catabolic process"/>
    <property type="evidence" value="ECO:0007669"/>
    <property type="project" value="UniProtKB-UniRule"/>
</dbReference>
<dbReference type="InterPro" id="IPR013083">
    <property type="entry name" value="Znf_RING/FYVE/PHD"/>
</dbReference>
<dbReference type="InterPro" id="IPR039795">
    <property type="entry name" value="LTN1/Rkr1"/>
</dbReference>
<evidence type="ECO:0000256" key="10">
    <source>
        <dbReference type="ARBA" id="ARBA00022737"/>
    </source>
</evidence>
<evidence type="ECO:0000256" key="11">
    <source>
        <dbReference type="ARBA" id="ARBA00022771"/>
    </source>
</evidence>
<keyword evidence="7" id="KW-0963">Cytoplasm</keyword>
<dbReference type="InParanoid" id="A5DD93"/>
<evidence type="ECO:0000256" key="15">
    <source>
        <dbReference type="PROSITE-ProRule" id="PRU00175"/>
    </source>
</evidence>
<evidence type="ECO:0000256" key="6">
    <source>
        <dbReference type="ARBA" id="ARBA00017157"/>
    </source>
</evidence>
<keyword evidence="9 16" id="KW-0479">Metal-binding</keyword>